<evidence type="ECO:0000256" key="4">
    <source>
        <dbReference type="ARBA" id="ARBA00022737"/>
    </source>
</evidence>
<dbReference type="Gene3D" id="1.20.120.1750">
    <property type="match status" value="1"/>
</dbReference>
<keyword evidence="5" id="KW-0863">Zinc-finger</keyword>
<evidence type="ECO:0000256" key="6">
    <source>
        <dbReference type="ARBA" id="ARBA00022786"/>
    </source>
</evidence>
<feature type="coiled-coil region" evidence="8">
    <location>
        <begin position="199"/>
        <end position="227"/>
    </location>
</feature>
<feature type="compositionally biased region" description="Acidic residues" evidence="9">
    <location>
        <begin position="627"/>
        <end position="640"/>
    </location>
</feature>
<evidence type="ECO:0000259" key="10">
    <source>
        <dbReference type="PROSITE" id="PS51873"/>
    </source>
</evidence>
<keyword evidence="7" id="KW-0862">Zinc</keyword>
<evidence type="ECO:0000256" key="3">
    <source>
        <dbReference type="ARBA" id="ARBA00022723"/>
    </source>
</evidence>
<name>A0A9N8EEM6_9STRA</name>
<dbReference type="PROSITE" id="PS51873">
    <property type="entry name" value="TRIAD"/>
    <property type="match status" value="1"/>
</dbReference>
<evidence type="ECO:0000256" key="7">
    <source>
        <dbReference type="ARBA" id="ARBA00022833"/>
    </source>
</evidence>
<organism evidence="11 12">
    <name type="scientific">Seminavis robusta</name>
    <dbReference type="NCBI Taxonomy" id="568900"/>
    <lineage>
        <taxon>Eukaryota</taxon>
        <taxon>Sar</taxon>
        <taxon>Stramenopiles</taxon>
        <taxon>Ochrophyta</taxon>
        <taxon>Bacillariophyta</taxon>
        <taxon>Bacillariophyceae</taxon>
        <taxon>Bacillariophycidae</taxon>
        <taxon>Naviculales</taxon>
        <taxon>Naviculaceae</taxon>
        <taxon>Seminavis</taxon>
    </lineage>
</organism>
<dbReference type="OrthoDB" id="10009520at2759"/>
<evidence type="ECO:0000256" key="9">
    <source>
        <dbReference type="SAM" id="MobiDB-lite"/>
    </source>
</evidence>
<dbReference type="PANTHER" id="PTHR22770">
    <property type="entry name" value="UBIQUITIN CONJUGATING ENZYME 7 INTERACTING PROTEIN-RELATED"/>
    <property type="match status" value="1"/>
</dbReference>
<dbReference type="SUPFAM" id="SSF57850">
    <property type="entry name" value="RING/U-box"/>
    <property type="match status" value="1"/>
</dbReference>
<feature type="compositionally biased region" description="Polar residues" evidence="9">
    <location>
        <begin position="1"/>
        <end position="13"/>
    </location>
</feature>
<feature type="region of interest" description="Disordered" evidence="9">
    <location>
        <begin position="74"/>
        <end position="93"/>
    </location>
</feature>
<feature type="domain" description="RING-type" evidence="10">
    <location>
        <begin position="278"/>
        <end position="508"/>
    </location>
</feature>
<dbReference type="GO" id="GO:0043130">
    <property type="term" value="F:ubiquitin binding"/>
    <property type="evidence" value="ECO:0007669"/>
    <property type="project" value="TreeGrafter"/>
</dbReference>
<keyword evidence="2" id="KW-0808">Transferase</keyword>
<dbReference type="GO" id="GO:0000151">
    <property type="term" value="C:ubiquitin ligase complex"/>
    <property type="evidence" value="ECO:0007669"/>
    <property type="project" value="TreeGrafter"/>
</dbReference>
<feature type="region of interest" description="Disordered" evidence="9">
    <location>
        <begin position="1"/>
        <end position="69"/>
    </location>
</feature>
<dbReference type="InterPro" id="IPR044066">
    <property type="entry name" value="TRIAD_supradom"/>
</dbReference>
<evidence type="ECO:0000313" key="12">
    <source>
        <dbReference type="Proteomes" id="UP001153069"/>
    </source>
</evidence>
<feature type="compositionally biased region" description="Basic and acidic residues" evidence="9">
    <location>
        <begin position="610"/>
        <end position="626"/>
    </location>
</feature>
<keyword evidence="12" id="KW-1185">Reference proteome</keyword>
<dbReference type="EMBL" id="CAICTM010000825">
    <property type="protein sequence ID" value="CAB9517040.1"/>
    <property type="molecule type" value="Genomic_DNA"/>
</dbReference>
<keyword evidence="6" id="KW-0833">Ubl conjugation pathway</keyword>
<keyword evidence="8" id="KW-0175">Coiled coil</keyword>
<evidence type="ECO:0000313" key="11">
    <source>
        <dbReference type="EMBL" id="CAB9517040.1"/>
    </source>
</evidence>
<dbReference type="GO" id="GO:0008270">
    <property type="term" value="F:zinc ion binding"/>
    <property type="evidence" value="ECO:0007669"/>
    <property type="project" value="UniProtKB-KW"/>
</dbReference>
<dbReference type="GO" id="GO:0097039">
    <property type="term" value="P:protein linear polyubiquitination"/>
    <property type="evidence" value="ECO:0007669"/>
    <property type="project" value="TreeGrafter"/>
</dbReference>
<dbReference type="AlphaFoldDB" id="A0A9N8EEM6"/>
<protein>
    <recommendedName>
        <fullName evidence="10">RING-type domain-containing protein</fullName>
    </recommendedName>
</protein>
<accession>A0A9N8EEM6</accession>
<evidence type="ECO:0000256" key="5">
    <source>
        <dbReference type="ARBA" id="ARBA00022771"/>
    </source>
</evidence>
<dbReference type="GO" id="GO:0004842">
    <property type="term" value="F:ubiquitin-protein transferase activity"/>
    <property type="evidence" value="ECO:0007669"/>
    <property type="project" value="TreeGrafter"/>
</dbReference>
<feature type="region of interest" description="Disordered" evidence="9">
    <location>
        <begin position="610"/>
        <end position="640"/>
    </location>
</feature>
<dbReference type="InterPro" id="IPR051628">
    <property type="entry name" value="LUBAC_E3_Ligases"/>
</dbReference>
<reference evidence="11" key="1">
    <citation type="submission" date="2020-06" db="EMBL/GenBank/DDBJ databases">
        <authorList>
            <consortium name="Plant Systems Biology data submission"/>
        </authorList>
    </citation>
    <scope>NUCLEOTIDE SEQUENCE</scope>
    <source>
        <strain evidence="11">D6</strain>
    </source>
</reference>
<sequence>MSNLEEPNGSSRVASRHGGGDKDCLVVTSREALGSREEATSGGRRGPIITVDGEDKGISGNDSMRSNLMKVDDPRGVAHRHKRSRNEIPPSSVEDEFEMTNDESVEHLLVWLNVNNWFYGIDEVITAAMERAVQRANQQATTTRGSGSDAAIARVIQFDDLFQREISQQTSTLIQRALQVTLRPNTTQHFQLTLNDRVRHEIERRIEEAIEQEIKQEEMEIVREEQTKADRDTSLQVQKAEMEELCHVHETHISLVRHEETTRRLRREEKEGFTECRREETCAICQTEFDFAKEEKQGILWCFSLHYYCAECAAVFCKSITGDLHSNYPPNCAICRVSMPKLQFEALLTDKQLAALKCHGTKKTMSRRNVLVQCTMCSHFESFLKPGPAAWRCKACHHGTCFVCNKDLPGLFSNGEGESKTDHRLCKALRGVKEKIEKAIEDGFQVECPSCGLSGRKDDACLHMKCPRPECGVEYCYLCGLSVYDCDKAPPDEEDGEENDIYLHNRDWGINPKRCPMYLTQILEVDLSWLGVDWENNASDGDFEDDNICLDHFHRFRTIQQLQEVMDEVGEHDFTAVFEHFPSIKASGYNVDVVKNTKTDKLIDREHYIRHRVESDDAEADHGEENNRDDDGDSEGEEDDEIFEEVPEEMTRAVLVEEEQVRQAMAASLEAAQNARGDEGPTANLEGVPIMRFG</sequence>
<evidence type="ECO:0000256" key="1">
    <source>
        <dbReference type="ARBA" id="ARBA00004906"/>
    </source>
</evidence>
<keyword evidence="4" id="KW-0677">Repeat</keyword>
<gene>
    <name evidence="11" type="ORF">SEMRO_826_G207730.1</name>
</gene>
<evidence type="ECO:0000256" key="8">
    <source>
        <dbReference type="SAM" id="Coils"/>
    </source>
</evidence>
<dbReference type="PANTHER" id="PTHR22770:SF13">
    <property type="entry name" value="RING-TYPE DOMAIN-CONTAINING PROTEIN"/>
    <property type="match status" value="1"/>
</dbReference>
<comment type="caution">
    <text evidence="11">The sequence shown here is derived from an EMBL/GenBank/DDBJ whole genome shotgun (WGS) entry which is preliminary data.</text>
</comment>
<evidence type="ECO:0000256" key="2">
    <source>
        <dbReference type="ARBA" id="ARBA00022679"/>
    </source>
</evidence>
<comment type="pathway">
    <text evidence="1">Protein modification; protein ubiquitination.</text>
</comment>
<dbReference type="GO" id="GO:0043161">
    <property type="term" value="P:proteasome-mediated ubiquitin-dependent protein catabolic process"/>
    <property type="evidence" value="ECO:0007669"/>
    <property type="project" value="TreeGrafter"/>
</dbReference>
<keyword evidence="3" id="KW-0479">Metal-binding</keyword>
<feature type="region of interest" description="Disordered" evidence="9">
    <location>
        <begin position="667"/>
        <end position="694"/>
    </location>
</feature>
<dbReference type="Proteomes" id="UP001153069">
    <property type="component" value="Unassembled WGS sequence"/>
</dbReference>
<proteinExistence type="predicted"/>